<organism evidence="7 8">
    <name type="scientific">Rhinolophus ferrumequinum</name>
    <name type="common">Greater horseshoe bat</name>
    <dbReference type="NCBI Taxonomy" id="59479"/>
    <lineage>
        <taxon>Eukaryota</taxon>
        <taxon>Metazoa</taxon>
        <taxon>Chordata</taxon>
        <taxon>Craniata</taxon>
        <taxon>Vertebrata</taxon>
        <taxon>Euteleostomi</taxon>
        <taxon>Mammalia</taxon>
        <taxon>Eutheria</taxon>
        <taxon>Laurasiatheria</taxon>
        <taxon>Chiroptera</taxon>
        <taxon>Yinpterochiroptera</taxon>
        <taxon>Rhinolophoidea</taxon>
        <taxon>Rhinolophidae</taxon>
        <taxon>Rhinolophinae</taxon>
        <taxon>Rhinolophus</taxon>
    </lineage>
</organism>
<protein>
    <recommendedName>
        <fullName evidence="2">L-methionine (R)-S-oxide reductase</fullName>
        <ecNumber evidence="2">1.8.4.14</ecNumber>
    </recommendedName>
</protein>
<evidence type="ECO:0000313" key="7">
    <source>
        <dbReference type="Ensembl" id="ENSRFEP00010028283.1"/>
    </source>
</evidence>
<dbReference type="InterPro" id="IPR002579">
    <property type="entry name" value="Met_Sox_Rdtase_MsrB_dom"/>
</dbReference>
<sequence>MQLTTPEDALTASQGPGDVWLALWGLPFLEASPRALRCQLVGGGLGARVGHGDAGSVTKHEPSLANSEWRKKLTAEQFHVTREKGTEPPFSGIYLNNKESGMYHCVCCDSPLFRTAKRLVEGLLEGALIGRGGEGRKGAESENVRPAVGSRPAAVAAAAAAAAGKTTVAPPVPGTHGIPGRNGEHRDQEVGSFPASHG</sequence>
<evidence type="ECO:0000256" key="4">
    <source>
        <dbReference type="ARBA" id="ARBA00049261"/>
    </source>
</evidence>
<dbReference type="PROSITE" id="PS51790">
    <property type="entry name" value="MSRB"/>
    <property type="match status" value="1"/>
</dbReference>
<name>A0A671FRC3_RHIFE</name>
<dbReference type="PANTHER" id="PTHR10173">
    <property type="entry name" value="METHIONINE SULFOXIDE REDUCTASE"/>
    <property type="match status" value="1"/>
</dbReference>
<proteinExistence type="inferred from homology"/>
<dbReference type="Proteomes" id="UP000472240">
    <property type="component" value="Chromosome 12"/>
</dbReference>
<keyword evidence="3" id="KW-0560">Oxidoreductase</keyword>
<dbReference type="InterPro" id="IPR011057">
    <property type="entry name" value="Mss4-like_sf"/>
</dbReference>
<evidence type="ECO:0000313" key="8">
    <source>
        <dbReference type="Proteomes" id="UP000472240"/>
    </source>
</evidence>
<dbReference type="EC" id="1.8.4.14" evidence="2"/>
<dbReference type="GO" id="GO:0006979">
    <property type="term" value="P:response to oxidative stress"/>
    <property type="evidence" value="ECO:0007669"/>
    <property type="project" value="InterPro"/>
</dbReference>
<dbReference type="InParanoid" id="A0A671FRC3"/>
<evidence type="ECO:0000256" key="5">
    <source>
        <dbReference type="SAM" id="MobiDB-lite"/>
    </source>
</evidence>
<dbReference type="Ensembl" id="ENSRFET00010030713.1">
    <property type="protein sequence ID" value="ENSRFEP00010028283.1"/>
    <property type="gene ID" value="ENSRFEG00010018807.1"/>
</dbReference>
<dbReference type="AlphaFoldDB" id="A0A671FRC3"/>
<evidence type="ECO:0000256" key="1">
    <source>
        <dbReference type="ARBA" id="ARBA00007174"/>
    </source>
</evidence>
<reference evidence="7 8" key="1">
    <citation type="journal article" date="2015" name="Annu Rev Anim Biosci">
        <title>The Genome 10K Project: a way forward.</title>
        <authorList>
            <person name="Koepfli K.P."/>
            <person name="Paten B."/>
            <person name="O'Brien S.J."/>
            <person name="Koepfli K.P."/>
            <person name="Paten B."/>
            <person name="Antunes A."/>
            <person name="Belov K."/>
            <person name="Bustamante C."/>
            <person name="Castoe T.A."/>
            <person name="Clawson H."/>
            <person name="Crawford A.J."/>
            <person name="Diekhans M."/>
            <person name="Distel D."/>
            <person name="Durbin R."/>
            <person name="Earl D."/>
            <person name="Fujita M.K."/>
            <person name="Gamble T."/>
            <person name="Georges A."/>
            <person name="Gemmell N."/>
            <person name="Gilbert M.T."/>
            <person name="Graves J.M."/>
            <person name="Green R.E."/>
            <person name="Hickey G."/>
            <person name="Jarvis E.D."/>
            <person name="Johnson W."/>
            <person name="Komissarov A."/>
            <person name="Korf I."/>
            <person name="Kuhn R."/>
            <person name="Larkin D.M."/>
            <person name="Lewin H."/>
            <person name="Lopez J.V."/>
            <person name="Ma J."/>
            <person name="Marques-Bonet T."/>
            <person name="Miller W."/>
            <person name="Murphy R."/>
            <person name="Pevzner P."/>
            <person name="Shapiro B."/>
            <person name="Steiner C."/>
            <person name="Tamazian G."/>
            <person name="Venkatesh B."/>
            <person name="Wang J."/>
            <person name="Wayne R."/>
            <person name="Wiley E."/>
            <person name="Yang H."/>
            <person name="Zhang G."/>
            <person name="Haussler D."/>
            <person name="Ryder O."/>
            <person name="O'Brien S.J."/>
        </authorList>
    </citation>
    <scope>NUCLEOTIDE SEQUENCE</scope>
</reference>
<dbReference type="SUPFAM" id="SSF51316">
    <property type="entry name" value="Mss4-like"/>
    <property type="match status" value="1"/>
</dbReference>
<dbReference type="PANTHER" id="PTHR10173:SF37">
    <property type="entry name" value="METHIONINE-R-SULFOXIDE REDUCTASE B2, MITOCHONDRIAL"/>
    <property type="match status" value="1"/>
</dbReference>
<dbReference type="GO" id="GO:0005737">
    <property type="term" value="C:cytoplasm"/>
    <property type="evidence" value="ECO:0007669"/>
    <property type="project" value="TreeGrafter"/>
</dbReference>
<reference evidence="8" key="3">
    <citation type="submission" date="2018-12" db="EMBL/GenBank/DDBJ databases">
        <title>G10K-VGP greater horseshoe bat female genome, primary haplotype.</title>
        <authorList>
            <person name="Teeling E."/>
            <person name="Myers G."/>
            <person name="Vernes S."/>
            <person name="Pippel M."/>
            <person name="Winkler S."/>
            <person name="Fedrigo O."/>
            <person name="Rhie A."/>
            <person name="Koren S."/>
            <person name="Phillippy A."/>
            <person name="Lewin H."/>
            <person name="Damas J."/>
            <person name="Howe K."/>
            <person name="Mountcastle J."/>
            <person name="Jarvis E.D."/>
        </authorList>
    </citation>
    <scope>NUCLEOTIDE SEQUENCE [LARGE SCALE GENOMIC DNA]</scope>
</reference>
<dbReference type="Gene3D" id="2.170.150.20">
    <property type="entry name" value="Peptide methionine sulfoxide reductase"/>
    <property type="match status" value="1"/>
</dbReference>
<evidence type="ECO:0000256" key="2">
    <source>
        <dbReference type="ARBA" id="ARBA00012498"/>
    </source>
</evidence>
<keyword evidence="8" id="KW-1185">Reference proteome</keyword>
<dbReference type="InterPro" id="IPR028427">
    <property type="entry name" value="Met_Sox_Rdtase_MsrB"/>
</dbReference>
<dbReference type="GeneTree" id="ENSGT00940000161673"/>
<feature type="region of interest" description="Disordered" evidence="5">
    <location>
        <begin position="162"/>
        <end position="198"/>
    </location>
</feature>
<accession>A0A671FRC3</accession>
<evidence type="ECO:0000259" key="6">
    <source>
        <dbReference type="PROSITE" id="PS51790"/>
    </source>
</evidence>
<reference evidence="7 8" key="2">
    <citation type="journal article" date="2018" name="Annu Rev Anim Biosci">
        <title>Bat Biology, Genomes, and the Bat1K Project: To Generate Chromosome-Level Genomes for All Living Bat Species.</title>
        <authorList>
            <person name="Teeling E.C."/>
            <person name="Vernes S.C."/>
            <person name="Davalos L.M."/>
            <person name="Ray D.A."/>
            <person name="Gilbert M.T.P."/>
            <person name="Myers E."/>
        </authorList>
    </citation>
    <scope>NUCLEOTIDE SEQUENCE</scope>
</reference>
<dbReference type="GO" id="GO:0033743">
    <property type="term" value="F:peptide-methionine (R)-S-oxide reductase activity"/>
    <property type="evidence" value="ECO:0007669"/>
    <property type="project" value="InterPro"/>
</dbReference>
<comment type="similarity">
    <text evidence="1">Belongs to the MsrB Met sulfoxide reductase family.</text>
</comment>
<reference evidence="7" key="4">
    <citation type="submission" date="2025-08" db="UniProtKB">
        <authorList>
            <consortium name="Ensembl"/>
        </authorList>
    </citation>
    <scope>IDENTIFICATION</scope>
</reference>
<dbReference type="GO" id="GO:0030091">
    <property type="term" value="P:protein repair"/>
    <property type="evidence" value="ECO:0007669"/>
    <property type="project" value="InterPro"/>
</dbReference>
<comment type="catalytic activity">
    <reaction evidence="4">
        <text>[thioredoxin]-disulfide + L-methionine + H2O = L-methionine (R)-S-oxide + [thioredoxin]-dithiol</text>
        <dbReference type="Rhea" id="RHEA:21260"/>
        <dbReference type="Rhea" id="RHEA-COMP:10698"/>
        <dbReference type="Rhea" id="RHEA-COMP:10700"/>
        <dbReference type="ChEBI" id="CHEBI:15377"/>
        <dbReference type="ChEBI" id="CHEBI:29950"/>
        <dbReference type="ChEBI" id="CHEBI:50058"/>
        <dbReference type="ChEBI" id="CHEBI:57844"/>
        <dbReference type="ChEBI" id="CHEBI:58773"/>
        <dbReference type="EC" id="1.8.4.14"/>
    </reaction>
</comment>
<reference evidence="7" key="5">
    <citation type="submission" date="2025-09" db="UniProtKB">
        <authorList>
            <consortium name="Ensembl"/>
        </authorList>
    </citation>
    <scope>IDENTIFICATION</scope>
</reference>
<dbReference type="Pfam" id="PF01641">
    <property type="entry name" value="SelR"/>
    <property type="match status" value="1"/>
</dbReference>
<dbReference type="GO" id="GO:0033745">
    <property type="term" value="F:L-methionine-(R)-S-oxide reductase activity"/>
    <property type="evidence" value="ECO:0007669"/>
    <property type="project" value="UniProtKB-EC"/>
</dbReference>
<feature type="domain" description="MsrB" evidence="6">
    <location>
        <begin position="66"/>
        <end position="113"/>
    </location>
</feature>
<evidence type="ECO:0000256" key="3">
    <source>
        <dbReference type="ARBA" id="ARBA00023002"/>
    </source>
</evidence>